<dbReference type="GO" id="GO:0019863">
    <property type="term" value="F:IgE binding"/>
    <property type="evidence" value="ECO:0007669"/>
    <property type="project" value="UniProtKB-KW"/>
</dbReference>
<reference evidence="22" key="1">
    <citation type="submission" date="2025-08" db="UniProtKB">
        <authorList>
            <consortium name="Ensembl"/>
        </authorList>
    </citation>
    <scope>IDENTIFICATION</scope>
</reference>
<evidence type="ECO:0000313" key="23">
    <source>
        <dbReference type="Proteomes" id="UP000261660"/>
    </source>
</evidence>
<dbReference type="GO" id="GO:0006397">
    <property type="term" value="P:mRNA processing"/>
    <property type="evidence" value="ECO:0007669"/>
    <property type="project" value="UniProtKB-KW"/>
</dbReference>
<keyword evidence="6" id="KW-0597">Phosphoprotein</keyword>
<dbReference type="PANTHER" id="PTHR11346">
    <property type="entry name" value="GALECTIN"/>
    <property type="match status" value="1"/>
</dbReference>
<dbReference type="Proteomes" id="UP000261660">
    <property type="component" value="Unplaced"/>
</dbReference>
<evidence type="ECO:0000256" key="12">
    <source>
        <dbReference type="ARBA" id="ARBA00022782"/>
    </source>
</evidence>
<feature type="domain" description="Galectin" evidence="21">
    <location>
        <begin position="162"/>
        <end position="293"/>
    </location>
</feature>
<name>A0A3Q3FZL9_9LABR</name>
<dbReference type="GO" id="GO:0002548">
    <property type="term" value="P:monocyte chemotaxis"/>
    <property type="evidence" value="ECO:0007669"/>
    <property type="project" value="TreeGrafter"/>
</dbReference>
<dbReference type="SMART" id="SM00276">
    <property type="entry name" value="GLECT"/>
    <property type="match status" value="1"/>
</dbReference>
<dbReference type="FunFam" id="2.60.120.200:FF:000023">
    <property type="entry name" value="Galectin"/>
    <property type="match status" value="1"/>
</dbReference>
<evidence type="ECO:0000256" key="1">
    <source>
        <dbReference type="ARBA" id="ARBA00004123"/>
    </source>
</evidence>
<keyword evidence="18" id="KW-0539">Nucleus</keyword>
<feature type="compositionally biased region" description="Gly residues" evidence="20">
    <location>
        <begin position="73"/>
        <end position="83"/>
    </location>
</feature>
<dbReference type="GO" id="GO:0005615">
    <property type="term" value="C:extracellular space"/>
    <property type="evidence" value="ECO:0007669"/>
    <property type="project" value="TreeGrafter"/>
</dbReference>
<dbReference type="InParanoid" id="A0A3Q3FZL9"/>
<evidence type="ECO:0000256" key="9">
    <source>
        <dbReference type="ARBA" id="ARBA00022728"/>
    </source>
</evidence>
<dbReference type="Gene3D" id="2.60.120.200">
    <property type="match status" value="1"/>
</dbReference>
<dbReference type="PANTHER" id="PTHR11346:SF26">
    <property type="entry name" value="GALECTIN-3"/>
    <property type="match status" value="1"/>
</dbReference>
<keyword evidence="5" id="KW-0964">Secreted</keyword>
<evidence type="ECO:0000256" key="10">
    <source>
        <dbReference type="ARBA" id="ARBA00022734"/>
    </source>
</evidence>
<dbReference type="GO" id="GO:2001237">
    <property type="term" value="P:negative regulation of extrinsic apoptotic signaling pathway"/>
    <property type="evidence" value="ECO:0007669"/>
    <property type="project" value="TreeGrafter"/>
</dbReference>
<evidence type="ECO:0000256" key="16">
    <source>
        <dbReference type="ARBA" id="ARBA00023157"/>
    </source>
</evidence>
<dbReference type="GO" id="GO:0045806">
    <property type="term" value="P:negative regulation of endocytosis"/>
    <property type="evidence" value="ECO:0007669"/>
    <property type="project" value="TreeGrafter"/>
</dbReference>
<keyword evidence="17" id="KW-0508">mRNA splicing</keyword>
<keyword evidence="16" id="KW-1015">Disulfide bond</keyword>
<evidence type="ECO:0000256" key="15">
    <source>
        <dbReference type="ARBA" id="ARBA00022990"/>
    </source>
</evidence>
<dbReference type="GO" id="GO:0043236">
    <property type="term" value="F:laminin binding"/>
    <property type="evidence" value="ECO:0007669"/>
    <property type="project" value="TreeGrafter"/>
</dbReference>
<keyword evidence="15" id="KW-0007">Acetylation</keyword>
<protein>
    <recommendedName>
        <fullName evidence="19">Galectin</fullName>
    </recommendedName>
</protein>
<dbReference type="GO" id="GO:0030593">
    <property type="term" value="P:neutrophil chemotaxis"/>
    <property type="evidence" value="ECO:0007669"/>
    <property type="project" value="TreeGrafter"/>
</dbReference>
<feature type="compositionally biased region" description="Gly residues" evidence="20">
    <location>
        <begin position="110"/>
        <end position="120"/>
    </location>
</feature>
<evidence type="ECO:0000256" key="8">
    <source>
        <dbReference type="ARBA" id="ARBA00022664"/>
    </source>
</evidence>
<keyword evidence="7" id="KW-0399">Innate immunity</keyword>
<dbReference type="GO" id="GO:0045087">
    <property type="term" value="P:innate immune response"/>
    <property type="evidence" value="ECO:0007669"/>
    <property type="project" value="UniProtKB-KW"/>
</dbReference>
<dbReference type="Ensembl" id="ENSLBET00000026940.1">
    <property type="protein sequence ID" value="ENSLBEP00000025652.1"/>
    <property type="gene ID" value="ENSLBEG00000019584.1"/>
</dbReference>
<dbReference type="GO" id="GO:0090280">
    <property type="term" value="P:positive regulation of calcium ion import"/>
    <property type="evidence" value="ECO:0007669"/>
    <property type="project" value="TreeGrafter"/>
</dbReference>
<evidence type="ECO:0000259" key="21">
    <source>
        <dbReference type="PROSITE" id="PS51304"/>
    </source>
</evidence>
<dbReference type="CDD" id="cd00070">
    <property type="entry name" value="GLECT"/>
    <property type="match status" value="1"/>
</dbReference>
<evidence type="ECO:0000256" key="18">
    <source>
        <dbReference type="ARBA" id="ARBA00023242"/>
    </source>
</evidence>
<dbReference type="GO" id="GO:0008380">
    <property type="term" value="P:RNA splicing"/>
    <property type="evidence" value="ECO:0007669"/>
    <property type="project" value="UniProtKB-KW"/>
</dbReference>
<evidence type="ECO:0000256" key="5">
    <source>
        <dbReference type="ARBA" id="ARBA00022525"/>
    </source>
</evidence>
<evidence type="ECO:0000256" key="17">
    <source>
        <dbReference type="ARBA" id="ARBA00023187"/>
    </source>
</evidence>
<feature type="region of interest" description="Disordered" evidence="20">
    <location>
        <begin position="1"/>
        <end position="156"/>
    </location>
</feature>
<dbReference type="GO" id="GO:0001772">
    <property type="term" value="C:immunological synapse"/>
    <property type="evidence" value="ECO:0007669"/>
    <property type="project" value="TreeGrafter"/>
</dbReference>
<dbReference type="GO" id="GO:0030154">
    <property type="term" value="P:cell differentiation"/>
    <property type="evidence" value="ECO:0007669"/>
    <property type="project" value="UniProtKB-KW"/>
</dbReference>
<keyword evidence="9" id="KW-0747">Spliceosome</keyword>
<keyword evidence="10 19" id="KW-0430">Lectin</keyword>
<dbReference type="PROSITE" id="PS51304">
    <property type="entry name" value="GALECTIN"/>
    <property type="match status" value="1"/>
</dbReference>
<keyword evidence="11" id="KW-0677">Repeat</keyword>
<keyword evidence="12" id="KW-0221">Differentiation</keyword>
<accession>A0A3Q3FZL9</accession>
<dbReference type="STRING" id="56723.ENSLBEP00000025652"/>
<dbReference type="GO" id="GO:0005681">
    <property type="term" value="C:spliceosomal complex"/>
    <property type="evidence" value="ECO:0007669"/>
    <property type="project" value="UniProtKB-KW"/>
</dbReference>
<dbReference type="GeneTree" id="ENSGT00940000165169"/>
<dbReference type="SUPFAM" id="SSF49899">
    <property type="entry name" value="Concanavalin A-like lectins/glucanases"/>
    <property type="match status" value="1"/>
</dbReference>
<feature type="compositionally biased region" description="Gly residues" evidence="20">
    <location>
        <begin position="25"/>
        <end position="35"/>
    </location>
</feature>
<keyword evidence="14" id="KW-0389">IgE-binding protein</keyword>
<dbReference type="InterPro" id="IPR044156">
    <property type="entry name" value="Galectin-like"/>
</dbReference>
<evidence type="ECO:0000256" key="2">
    <source>
        <dbReference type="ARBA" id="ARBA00004496"/>
    </source>
</evidence>
<keyword evidence="4" id="KW-0963">Cytoplasm</keyword>
<evidence type="ECO:0000256" key="20">
    <source>
        <dbReference type="SAM" id="MobiDB-lite"/>
    </source>
</evidence>
<dbReference type="Pfam" id="PF00337">
    <property type="entry name" value="Gal-bind_lectin"/>
    <property type="match status" value="1"/>
</dbReference>
<feature type="compositionally biased region" description="Low complexity" evidence="20">
    <location>
        <begin position="93"/>
        <end position="109"/>
    </location>
</feature>
<keyword evidence="13" id="KW-0391">Immunity</keyword>
<comment type="subcellular location">
    <subcellularLocation>
        <location evidence="2">Cytoplasm</location>
    </subcellularLocation>
    <subcellularLocation>
        <location evidence="1">Nucleus</location>
    </subcellularLocation>
    <subcellularLocation>
        <location evidence="3">Secreted</location>
    </subcellularLocation>
</comment>
<dbReference type="SMART" id="SM00908">
    <property type="entry name" value="Gal-bind_lectin"/>
    <property type="match status" value="1"/>
</dbReference>
<dbReference type="GO" id="GO:0048030">
    <property type="term" value="F:disaccharide binding"/>
    <property type="evidence" value="ECO:0007669"/>
    <property type="project" value="TreeGrafter"/>
</dbReference>
<keyword evidence="8" id="KW-0507">mRNA processing</keyword>
<sequence length="296" mass="30326">MDLSDAIGGGSWPSAPGQPNNPSWPGGGGGGGGSWPGPPAAGQPNNPSWPGGGGGGSWPGPPAAGQPNNPSWPGGGGGGGGSWPGPPTQPNTQPFAPGPAAGQPNNPSWPGGGGGGGGSWPGPPTQPNTQQGGWNGPTPGPASGPAPGPAPGPAQQVLKVPYSQSLNHGAFDKLLITIMGTVNPNAKKITLDMHAGKDLAFHFNPRFNEGGKKVIVRNSRIYDKWGKEERDCPSFPFTQGQPFEMKILCTNAEFKVAVNKSHLLTFSHRVRDLSTIRSFNIYNDVTLSKVHVETLP</sequence>
<dbReference type="OrthoDB" id="8942303at2759"/>
<dbReference type="GO" id="GO:0048245">
    <property type="term" value="P:eosinophil chemotaxis"/>
    <property type="evidence" value="ECO:0007669"/>
    <property type="project" value="TreeGrafter"/>
</dbReference>
<feature type="compositionally biased region" description="Pro residues" evidence="20">
    <location>
        <begin position="138"/>
        <end position="152"/>
    </location>
</feature>
<reference evidence="22" key="2">
    <citation type="submission" date="2025-09" db="UniProtKB">
        <authorList>
            <consortium name="Ensembl"/>
        </authorList>
    </citation>
    <scope>IDENTIFICATION</scope>
</reference>
<dbReference type="AlphaFoldDB" id="A0A3Q3FZL9"/>
<evidence type="ECO:0000313" key="22">
    <source>
        <dbReference type="Ensembl" id="ENSLBEP00000025652.1"/>
    </source>
</evidence>
<evidence type="ECO:0000256" key="7">
    <source>
        <dbReference type="ARBA" id="ARBA00022588"/>
    </source>
</evidence>
<dbReference type="GO" id="GO:0048246">
    <property type="term" value="P:macrophage chemotaxis"/>
    <property type="evidence" value="ECO:0007669"/>
    <property type="project" value="TreeGrafter"/>
</dbReference>
<evidence type="ECO:0000256" key="14">
    <source>
        <dbReference type="ARBA" id="ARBA00022972"/>
    </source>
</evidence>
<evidence type="ECO:0000256" key="13">
    <source>
        <dbReference type="ARBA" id="ARBA00022859"/>
    </source>
</evidence>
<proteinExistence type="predicted"/>
<evidence type="ECO:0000256" key="3">
    <source>
        <dbReference type="ARBA" id="ARBA00004613"/>
    </source>
</evidence>
<evidence type="ECO:0000256" key="19">
    <source>
        <dbReference type="RuleBase" id="RU102079"/>
    </source>
</evidence>
<evidence type="ECO:0000256" key="11">
    <source>
        <dbReference type="ARBA" id="ARBA00022737"/>
    </source>
</evidence>
<dbReference type="InterPro" id="IPR013320">
    <property type="entry name" value="ConA-like_dom_sf"/>
</dbReference>
<evidence type="ECO:0000256" key="4">
    <source>
        <dbReference type="ARBA" id="ARBA00022490"/>
    </source>
</evidence>
<keyword evidence="23" id="KW-1185">Reference proteome</keyword>
<dbReference type="InterPro" id="IPR001079">
    <property type="entry name" value="Galectin_CRD"/>
</dbReference>
<evidence type="ECO:0000256" key="6">
    <source>
        <dbReference type="ARBA" id="ARBA00022553"/>
    </source>
</evidence>
<organism evidence="22 23">
    <name type="scientific">Labrus bergylta</name>
    <name type="common">ballan wrasse</name>
    <dbReference type="NCBI Taxonomy" id="56723"/>
    <lineage>
        <taxon>Eukaryota</taxon>
        <taxon>Metazoa</taxon>
        <taxon>Chordata</taxon>
        <taxon>Craniata</taxon>
        <taxon>Vertebrata</taxon>
        <taxon>Euteleostomi</taxon>
        <taxon>Actinopterygii</taxon>
        <taxon>Neopterygii</taxon>
        <taxon>Teleostei</taxon>
        <taxon>Neoteleostei</taxon>
        <taxon>Acanthomorphata</taxon>
        <taxon>Eupercaria</taxon>
        <taxon>Labriformes</taxon>
        <taxon>Labridae</taxon>
        <taxon>Labrus</taxon>
    </lineage>
</organism>
<dbReference type="GO" id="GO:0005737">
    <property type="term" value="C:cytoplasm"/>
    <property type="evidence" value="ECO:0007669"/>
    <property type="project" value="UniProtKB-SubCell"/>
</dbReference>
<dbReference type="GO" id="GO:0050918">
    <property type="term" value="P:positive chemotaxis"/>
    <property type="evidence" value="ECO:0007669"/>
    <property type="project" value="TreeGrafter"/>
</dbReference>